<protein>
    <submittedName>
        <fullName evidence="1">Uncharacterized protein</fullName>
    </submittedName>
</protein>
<evidence type="ECO:0000313" key="2">
    <source>
        <dbReference type="Proteomes" id="UP001163046"/>
    </source>
</evidence>
<organism evidence="1 2">
    <name type="scientific">Desmophyllum pertusum</name>
    <dbReference type="NCBI Taxonomy" id="174260"/>
    <lineage>
        <taxon>Eukaryota</taxon>
        <taxon>Metazoa</taxon>
        <taxon>Cnidaria</taxon>
        <taxon>Anthozoa</taxon>
        <taxon>Hexacorallia</taxon>
        <taxon>Scleractinia</taxon>
        <taxon>Caryophylliina</taxon>
        <taxon>Caryophylliidae</taxon>
        <taxon>Desmophyllum</taxon>
    </lineage>
</organism>
<keyword evidence="2" id="KW-1185">Reference proteome</keyword>
<reference evidence="1" key="1">
    <citation type="submission" date="2023-01" db="EMBL/GenBank/DDBJ databases">
        <title>Genome assembly of the deep-sea coral Lophelia pertusa.</title>
        <authorList>
            <person name="Herrera S."/>
            <person name="Cordes E."/>
        </authorList>
    </citation>
    <scope>NUCLEOTIDE SEQUENCE</scope>
    <source>
        <strain evidence="1">USNM1676648</strain>
        <tissue evidence="1">Polyp</tissue>
    </source>
</reference>
<dbReference type="Proteomes" id="UP001163046">
    <property type="component" value="Unassembled WGS sequence"/>
</dbReference>
<dbReference type="EMBL" id="MU826387">
    <property type="protein sequence ID" value="KAJ7376875.1"/>
    <property type="molecule type" value="Genomic_DNA"/>
</dbReference>
<dbReference type="OrthoDB" id="10065203at2759"/>
<proteinExistence type="predicted"/>
<comment type="caution">
    <text evidence="1">The sequence shown here is derived from an EMBL/GenBank/DDBJ whole genome shotgun (WGS) entry which is preliminary data.</text>
</comment>
<gene>
    <name evidence="1" type="ORF">OS493_031753</name>
</gene>
<sequence length="198" mass="22702">MRSCFIVVEAKTMKEEQFQDKPAGTPYENLLRTARKNVDKKVVIIVCNDKGNVSHNEEDVITNRIKTATRGGKKYGHDAHLINPEEFTLLLETRLRHGRISYGDEDVKQRLDGWTSPEYLAKNLLKDWKSTAEAELLIYRENKTGVINKVDVRAVKEDSKITQVTDGFKDALQNVSGCFSCPDPWKEERWLSFQRSIG</sequence>
<name>A0A9X0CV91_9CNID</name>
<accession>A0A9X0CV91</accession>
<evidence type="ECO:0000313" key="1">
    <source>
        <dbReference type="EMBL" id="KAJ7376875.1"/>
    </source>
</evidence>
<dbReference type="AlphaFoldDB" id="A0A9X0CV91"/>